<evidence type="ECO:0000313" key="2">
    <source>
        <dbReference type="EMBL" id="TMQ56281.1"/>
    </source>
</evidence>
<proteinExistence type="predicted"/>
<dbReference type="Proteomes" id="UP000317716">
    <property type="component" value="Unassembled WGS sequence"/>
</dbReference>
<keyword evidence="1" id="KW-0812">Transmembrane</keyword>
<dbReference type="AlphaFoldDB" id="A0A538SY23"/>
<dbReference type="EMBL" id="VBOS01000181">
    <property type="protein sequence ID" value="TMQ56281.1"/>
    <property type="molecule type" value="Genomic_DNA"/>
</dbReference>
<reference evidence="2 3" key="1">
    <citation type="journal article" date="2019" name="Nat. Microbiol.">
        <title>Mediterranean grassland soil C-N compound turnover is dependent on rainfall and depth, and is mediated by genomically divergent microorganisms.</title>
        <authorList>
            <person name="Diamond S."/>
            <person name="Andeer P.F."/>
            <person name="Li Z."/>
            <person name="Crits-Christoph A."/>
            <person name="Burstein D."/>
            <person name="Anantharaman K."/>
            <person name="Lane K.R."/>
            <person name="Thomas B.C."/>
            <person name="Pan C."/>
            <person name="Northen T.R."/>
            <person name="Banfield J.F."/>
        </authorList>
    </citation>
    <scope>NUCLEOTIDE SEQUENCE [LARGE SCALE GENOMIC DNA]</scope>
    <source>
        <strain evidence="2">WS_2</strain>
    </source>
</reference>
<evidence type="ECO:0008006" key="4">
    <source>
        <dbReference type="Google" id="ProtNLM"/>
    </source>
</evidence>
<name>A0A538SY23_UNCEI</name>
<evidence type="ECO:0000313" key="3">
    <source>
        <dbReference type="Proteomes" id="UP000317716"/>
    </source>
</evidence>
<gene>
    <name evidence="2" type="ORF">E6K72_05525</name>
</gene>
<comment type="caution">
    <text evidence="2">The sequence shown here is derived from an EMBL/GenBank/DDBJ whole genome shotgun (WGS) entry which is preliminary data.</text>
</comment>
<keyword evidence="1" id="KW-1133">Transmembrane helix</keyword>
<accession>A0A538SY23</accession>
<evidence type="ECO:0000256" key="1">
    <source>
        <dbReference type="SAM" id="Phobius"/>
    </source>
</evidence>
<protein>
    <recommendedName>
        <fullName evidence="4">AtpZ/AtpI family protein</fullName>
    </recommendedName>
</protein>
<sequence length="84" mass="9179">MPEPPEKDGEPSALKTSGLLLAIPTLLIVAPIVGYFVGSFVGRWLKGEELGGIAGLALGFAAAGRETYKIYRRYQAEEEKRTRR</sequence>
<feature type="transmembrane region" description="Helical" evidence="1">
    <location>
        <begin position="20"/>
        <end position="41"/>
    </location>
</feature>
<keyword evidence="1" id="KW-0472">Membrane</keyword>
<organism evidence="2 3">
    <name type="scientific">Eiseniibacteriota bacterium</name>
    <dbReference type="NCBI Taxonomy" id="2212470"/>
    <lineage>
        <taxon>Bacteria</taxon>
        <taxon>Candidatus Eiseniibacteriota</taxon>
    </lineage>
</organism>